<dbReference type="GO" id="GO:0003824">
    <property type="term" value="F:catalytic activity"/>
    <property type="evidence" value="ECO:0007669"/>
    <property type="project" value="InterPro"/>
</dbReference>
<evidence type="ECO:0000256" key="1">
    <source>
        <dbReference type="PIRSR" id="PIRSR601310-1"/>
    </source>
</evidence>
<feature type="active site" description="Tele-AMP-histidine intermediate" evidence="1">
    <location>
        <position position="264"/>
    </location>
</feature>
<dbReference type="InterPro" id="IPR019808">
    <property type="entry name" value="Histidine_triad_CS"/>
</dbReference>
<accession>A0A7T9DIV6</accession>
<dbReference type="Gene3D" id="3.30.428.10">
    <property type="entry name" value="HIT-like"/>
    <property type="match status" value="1"/>
</dbReference>
<dbReference type="PANTHER" id="PTHR46648">
    <property type="entry name" value="HIT FAMILY PROTEIN 1"/>
    <property type="match status" value="1"/>
</dbReference>
<organism evidence="5">
    <name type="scientific">Candidatus Iainarchaeum sp</name>
    <dbReference type="NCBI Taxonomy" id="3101447"/>
    <lineage>
        <taxon>Archaea</taxon>
        <taxon>Candidatus Iainarchaeota</taxon>
        <taxon>Candidatus Iainarchaeia</taxon>
        <taxon>Candidatus Iainarchaeales</taxon>
        <taxon>Candidatus Iainarchaeaceae</taxon>
        <taxon>Candidatus Iainarchaeum</taxon>
    </lineage>
</organism>
<dbReference type="GO" id="GO:0009117">
    <property type="term" value="P:nucleotide metabolic process"/>
    <property type="evidence" value="ECO:0007669"/>
    <property type="project" value="TreeGrafter"/>
</dbReference>
<dbReference type="Proteomes" id="UP000596004">
    <property type="component" value="Chromosome"/>
</dbReference>
<evidence type="ECO:0000313" key="5">
    <source>
        <dbReference type="EMBL" id="QQR92112.1"/>
    </source>
</evidence>
<evidence type="ECO:0000256" key="3">
    <source>
        <dbReference type="PROSITE-ProRule" id="PRU00464"/>
    </source>
</evidence>
<reference evidence="5" key="1">
    <citation type="submission" date="2020-11" db="EMBL/GenBank/DDBJ databases">
        <title>Connecting structure to function with the recovery of over 1000 high-quality activated sludge metagenome-assembled genomes encoding full-length rRNA genes using long-read sequencing.</title>
        <authorList>
            <person name="Singleton C.M."/>
            <person name="Petriglieri F."/>
            <person name="Kristensen J.M."/>
            <person name="Kirkegaard R.H."/>
            <person name="Michaelsen T.Y."/>
            <person name="Andersen M.H."/>
            <person name="Karst S.M."/>
            <person name="Dueholm M.S."/>
            <person name="Nielsen P.H."/>
            <person name="Albertsen M."/>
        </authorList>
    </citation>
    <scope>NUCLEOTIDE SEQUENCE</scope>
    <source>
        <strain evidence="5">Fred_18-Q3-R57-64_BAT3C.431</strain>
    </source>
</reference>
<name>A0A7T9DIV6_9ARCH</name>
<dbReference type="Gene3D" id="3.40.50.300">
    <property type="entry name" value="P-loop containing nucleotide triphosphate hydrolases"/>
    <property type="match status" value="1"/>
</dbReference>
<gene>
    <name evidence="5" type="ORF">IPJ89_03010</name>
</gene>
<dbReference type="InterPro" id="IPR027417">
    <property type="entry name" value="P-loop_NTPase"/>
</dbReference>
<dbReference type="AlphaFoldDB" id="A0A7T9DIV6"/>
<dbReference type="InterPro" id="IPR011146">
    <property type="entry name" value="HIT-like"/>
</dbReference>
<dbReference type="InterPro" id="IPR001310">
    <property type="entry name" value="Histidine_triad_HIT"/>
</dbReference>
<feature type="domain" description="HIT" evidence="4">
    <location>
        <begin position="172"/>
        <end position="277"/>
    </location>
</feature>
<dbReference type="EMBL" id="CP064981">
    <property type="protein sequence ID" value="QQR92112.1"/>
    <property type="molecule type" value="Genomic_DNA"/>
</dbReference>
<dbReference type="Pfam" id="PF01230">
    <property type="entry name" value="HIT"/>
    <property type="match status" value="1"/>
</dbReference>
<evidence type="ECO:0000259" key="4">
    <source>
        <dbReference type="PROSITE" id="PS51084"/>
    </source>
</evidence>
<dbReference type="SUPFAM" id="SSF52540">
    <property type="entry name" value="P-loop containing nucleoside triphosphate hydrolases"/>
    <property type="match status" value="1"/>
</dbReference>
<proteinExistence type="predicted"/>
<dbReference type="InterPro" id="IPR036265">
    <property type="entry name" value="HIT-like_sf"/>
</dbReference>
<sequence length="310" mass="35850">MIIEIAGIPRSGKSTLAIKLEKNSIIQEEFFDEVPFDRDDHEKYNLWYASKVKEIIEKNLTTNSRFIMQRGAFDRIVFAKSLYDYGLVSLDCLNEHIRLLEKLIPKMNKIIICECSVENSIKRDKSNGGLTGDIKFLNILRNNYLELGKKYHAKIIDATTEIDLNSTPLNCAFCDTPEIQNRKIYENDYAWAFPTNIPITIGHTLVAPKRCVPMFEDLSEEERKAIFDLATKIKKALERTYHAQGFNVAYNENKVAGQTVPHFHLHLVPRKDDDLGVYEYEPRKFIYRPGSRETIPENELRAISEELKTV</sequence>
<dbReference type="SUPFAM" id="SSF54197">
    <property type="entry name" value="HIT-like"/>
    <property type="match status" value="1"/>
</dbReference>
<evidence type="ECO:0000256" key="2">
    <source>
        <dbReference type="PIRSR" id="PIRSR601310-3"/>
    </source>
</evidence>
<protein>
    <submittedName>
        <fullName evidence="5">HIT domain-containing protein</fullName>
    </submittedName>
</protein>
<feature type="short sequence motif" description="Histidine triad motif" evidence="2 3">
    <location>
        <begin position="262"/>
        <end position="266"/>
    </location>
</feature>
<dbReference type="PANTHER" id="PTHR46648:SF1">
    <property type="entry name" value="ADENOSINE 5'-MONOPHOSPHORAMIDASE HNT1"/>
    <property type="match status" value="1"/>
</dbReference>
<dbReference type="PROSITE" id="PS51084">
    <property type="entry name" value="HIT_2"/>
    <property type="match status" value="1"/>
</dbReference>
<dbReference type="PROSITE" id="PS00892">
    <property type="entry name" value="HIT_1"/>
    <property type="match status" value="1"/>
</dbReference>